<gene>
    <name evidence="2" type="ORF">F7D71_09405</name>
    <name evidence="3" type="ORF">F7D74_15735</name>
</gene>
<keyword evidence="1" id="KW-0812">Transmembrane</keyword>
<dbReference type="EMBL" id="VZBZ01000125">
    <property type="protein sequence ID" value="MQN78063.1"/>
    <property type="molecule type" value="Genomic_DNA"/>
</dbReference>
<dbReference type="RefSeq" id="WP_153083558.1">
    <property type="nucleotide sequence ID" value="NZ_VZBH01000001.1"/>
</dbReference>
<reference evidence="4" key="1">
    <citation type="submission" date="2019-09" db="EMBL/GenBank/DDBJ databases">
        <title>Distinct polysaccharide growth profiles of human intestinal Prevotella copri isolates.</title>
        <authorList>
            <person name="Fehlner-Peach H."/>
            <person name="Magnabosco C."/>
            <person name="Raghavan V."/>
            <person name="Scher J.U."/>
            <person name="Tett A."/>
            <person name="Cox L.M."/>
            <person name="Gottsegen C."/>
            <person name="Watters A."/>
            <person name="Wiltshire- Gordon J.D."/>
            <person name="Segata N."/>
            <person name="Bonneau R."/>
            <person name="Littman D.R."/>
        </authorList>
    </citation>
    <scope>NUCLEOTIDE SEQUENCE [LARGE SCALE GENOMIC DNA]</scope>
    <source>
        <strain evidence="4">iAA108</strain>
    </source>
</reference>
<evidence type="ECO:0000313" key="4">
    <source>
        <dbReference type="Proteomes" id="UP000421408"/>
    </source>
</evidence>
<evidence type="ECO:0000256" key="1">
    <source>
        <dbReference type="SAM" id="Phobius"/>
    </source>
</evidence>
<evidence type="ECO:0000313" key="3">
    <source>
        <dbReference type="EMBL" id="MQN85396.1"/>
    </source>
</evidence>
<evidence type="ECO:0000313" key="2">
    <source>
        <dbReference type="EMBL" id="MQN78063.1"/>
    </source>
</evidence>
<proteinExistence type="predicted"/>
<feature type="transmembrane region" description="Helical" evidence="1">
    <location>
        <begin position="46"/>
        <end position="69"/>
    </location>
</feature>
<comment type="caution">
    <text evidence="3">The sequence shown here is derived from an EMBL/GenBank/DDBJ whole genome shotgun (WGS) entry which is preliminary data.</text>
</comment>
<organism evidence="3 4">
    <name type="scientific">Segatella copri</name>
    <dbReference type="NCBI Taxonomy" id="165179"/>
    <lineage>
        <taxon>Bacteria</taxon>
        <taxon>Pseudomonadati</taxon>
        <taxon>Bacteroidota</taxon>
        <taxon>Bacteroidia</taxon>
        <taxon>Bacteroidales</taxon>
        <taxon>Prevotellaceae</taxon>
        <taxon>Segatella</taxon>
    </lineage>
</organism>
<accession>A0A5P0WUE7</accession>
<feature type="transmembrane region" description="Helical" evidence="1">
    <location>
        <begin position="7"/>
        <end position="26"/>
    </location>
</feature>
<sequence length="99" mass="11156">MKVFGKAFLSGVVFAILLIVLVPLFAEGMSPGDTITRLTSSPLKIVSILQIMCITGLVFGCVASFFSWIGRRNREREETDALMREYLKKKLLEENEKQD</sequence>
<protein>
    <submittedName>
        <fullName evidence="3">Uncharacterized protein</fullName>
    </submittedName>
</protein>
<dbReference type="Proteomes" id="UP000421408">
    <property type="component" value="Unassembled WGS sequence"/>
</dbReference>
<dbReference type="AlphaFoldDB" id="A0A5P0WUE7"/>
<dbReference type="Proteomes" id="UP000423156">
    <property type="component" value="Unassembled WGS sequence"/>
</dbReference>
<dbReference type="EMBL" id="VZCC01000111">
    <property type="protein sequence ID" value="MQN85396.1"/>
    <property type="molecule type" value="Genomic_DNA"/>
</dbReference>
<keyword evidence="1" id="KW-0472">Membrane</keyword>
<name>A0A5P0WUE7_9BACT</name>
<reference evidence="3" key="2">
    <citation type="submission" date="2022-12" db="EMBL/GenBank/DDBJ databases">
        <title>Distinct polysaccharide growth profiles of human intestinal Prevotella copri isolates.</title>
        <authorList>
            <person name="Fehlner-Peach H."/>
            <person name="Magnabosco C."/>
            <person name="Raghavan V."/>
            <person name="Scher J.U."/>
            <person name="Tett A."/>
            <person name="Cox L.M."/>
            <person name="Gottsegen C."/>
            <person name="Watters A."/>
            <person name="Wiltshire- Gordon J.D."/>
            <person name="Segata N."/>
            <person name="Bonneau R."/>
            <person name="Littman D.R."/>
        </authorList>
    </citation>
    <scope>NUCLEOTIDE SEQUENCE</scope>
    <source>
        <strain evidence="2 5">BU41712</strain>
        <strain evidence="3">IAA108</strain>
    </source>
</reference>
<keyword evidence="1" id="KW-1133">Transmembrane helix</keyword>
<evidence type="ECO:0000313" key="5">
    <source>
        <dbReference type="Proteomes" id="UP000423156"/>
    </source>
</evidence>